<keyword evidence="4" id="KW-0805">Transcription regulation</keyword>
<dbReference type="Pfam" id="PF00046">
    <property type="entry name" value="Homeodomain"/>
    <property type="match status" value="1"/>
</dbReference>
<keyword evidence="3" id="KW-0217">Developmental protein</keyword>
<evidence type="ECO:0000256" key="9">
    <source>
        <dbReference type="PROSITE-ProRule" id="PRU00108"/>
    </source>
</evidence>
<evidence type="ECO:0000256" key="1">
    <source>
        <dbReference type="ARBA" id="ARBA00004123"/>
    </source>
</evidence>
<reference evidence="15 16" key="2">
    <citation type="submission" date="2018-10" db="EMBL/GenBank/DDBJ databases">
        <authorList>
            <consortium name="Pathogen Informatics"/>
        </authorList>
    </citation>
    <scope>NUCLEOTIDE SEQUENCE [LARGE SCALE GENOMIC DNA]</scope>
</reference>
<keyword evidence="12" id="KW-0732">Signal</keyword>
<keyword evidence="7" id="KW-0804">Transcription</keyword>
<keyword evidence="5 9" id="KW-0238">DNA-binding</keyword>
<dbReference type="PROSITE" id="PS51496">
    <property type="entry name" value="CVC"/>
    <property type="match status" value="1"/>
</dbReference>
<proteinExistence type="inferred from homology"/>
<dbReference type="InterPro" id="IPR009057">
    <property type="entry name" value="Homeodomain-like_sf"/>
</dbReference>
<dbReference type="PANTHER" id="PTHR46892:SF3">
    <property type="entry name" value="VISUAL SYSTEM HOMEOBOX 2"/>
    <property type="match status" value="1"/>
</dbReference>
<dbReference type="SMART" id="SM00389">
    <property type="entry name" value="HOX"/>
    <property type="match status" value="1"/>
</dbReference>
<dbReference type="Proteomes" id="UP000274131">
    <property type="component" value="Unassembled WGS sequence"/>
</dbReference>
<dbReference type="GO" id="GO:1990837">
    <property type="term" value="F:sequence-specific double-stranded DNA binding"/>
    <property type="evidence" value="ECO:0007669"/>
    <property type="project" value="TreeGrafter"/>
</dbReference>
<evidence type="ECO:0000313" key="17">
    <source>
        <dbReference type="WBParaSite" id="EVEC_0000705501-mRNA-1"/>
    </source>
</evidence>
<feature type="domain" description="CVC" evidence="14">
    <location>
        <begin position="169"/>
        <end position="221"/>
    </location>
</feature>
<evidence type="ECO:0000256" key="5">
    <source>
        <dbReference type="ARBA" id="ARBA00023125"/>
    </source>
</evidence>
<accession>A0A0N4V9E5</accession>
<feature type="chain" id="PRO_5043122749" evidence="12">
    <location>
        <begin position="19"/>
        <end position="268"/>
    </location>
</feature>
<dbReference type="InterPro" id="IPR052294">
    <property type="entry name" value="VSX_homeobox_regulators"/>
</dbReference>
<organism evidence="17">
    <name type="scientific">Enterobius vermicularis</name>
    <name type="common">Human pinworm</name>
    <dbReference type="NCBI Taxonomy" id="51028"/>
    <lineage>
        <taxon>Eukaryota</taxon>
        <taxon>Metazoa</taxon>
        <taxon>Ecdysozoa</taxon>
        <taxon>Nematoda</taxon>
        <taxon>Chromadorea</taxon>
        <taxon>Rhabditida</taxon>
        <taxon>Spirurina</taxon>
        <taxon>Oxyuridomorpha</taxon>
        <taxon>Oxyuroidea</taxon>
        <taxon>Oxyuridae</taxon>
        <taxon>Enterobius</taxon>
    </lineage>
</organism>
<comment type="similarity">
    <text evidence="2">Belongs to the paired homeobox family.</text>
</comment>
<dbReference type="PROSITE" id="PS50071">
    <property type="entry name" value="HOMEOBOX_2"/>
    <property type="match status" value="1"/>
</dbReference>
<gene>
    <name evidence="15" type="ORF">EVEC_LOCUS6576</name>
</gene>
<evidence type="ECO:0000256" key="4">
    <source>
        <dbReference type="ARBA" id="ARBA00023015"/>
    </source>
</evidence>
<evidence type="ECO:0000256" key="11">
    <source>
        <dbReference type="SAM" id="MobiDB-lite"/>
    </source>
</evidence>
<evidence type="ECO:0000256" key="2">
    <source>
        <dbReference type="ARBA" id="ARBA00005733"/>
    </source>
</evidence>
<evidence type="ECO:0000256" key="7">
    <source>
        <dbReference type="ARBA" id="ARBA00023163"/>
    </source>
</evidence>
<dbReference type="WBParaSite" id="EVEC_0000705501-mRNA-1">
    <property type="protein sequence ID" value="EVEC_0000705501-mRNA-1"/>
    <property type="gene ID" value="EVEC_0000705501"/>
</dbReference>
<dbReference type="GO" id="GO:0000981">
    <property type="term" value="F:DNA-binding transcription factor activity, RNA polymerase II-specific"/>
    <property type="evidence" value="ECO:0007669"/>
    <property type="project" value="InterPro"/>
</dbReference>
<keyword evidence="16" id="KW-1185">Reference proteome</keyword>
<evidence type="ECO:0000313" key="16">
    <source>
        <dbReference type="Proteomes" id="UP000274131"/>
    </source>
</evidence>
<dbReference type="InterPro" id="IPR001356">
    <property type="entry name" value="HD"/>
</dbReference>
<dbReference type="GO" id="GO:0005634">
    <property type="term" value="C:nucleus"/>
    <property type="evidence" value="ECO:0007669"/>
    <property type="project" value="UniProtKB-SubCell"/>
</dbReference>
<feature type="compositionally biased region" description="Basic and acidic residues" evidence="11">
    <location>
        <begin position="227"/>
        <end position="244"/>
    </location>
</feature>
<feature type="domain" description="Homeobox" evidence="13">
    <location>
        <begin position="107"/>
        <end position="167"/>
    </location>
</feature>
<dbReference type="OrthoDB" id="6159439at2759"/>
<dbReference type="SUPFAM" id="SSF46689">
    <property type="entry name" value="Homeodomain-like"/>
    <property type="match status" value="1"/>
</dbReference>
<dbReference type="FunFam" id="1.10.10.60:FF:000065">
    <property type="entry name" value="Visual system homeobox 1"/>
    <property type="match status" value="1"/>
</dbReference>
<dbReference type="PROSITE" id="PS00027">
    <property type="entry name" value="HOMEOBOX_1"/>
    <property type="match status" value="1"/>
</dbReference>
<dbReference type="AlphaFoldDB" id="A0A0N4V9E5"/>
<feature type="DNA-binding region" description="Homeobox" evidence="9">
    <location>
        <begin position="109"/>
        <end position="168"/>
    </location>
</feature>
<evidence type="ECO:0000256" key="10">
    <source>
        <dbReference type="RuleBase" id="RU000682"/>
    </source>
</evidence>
<evidence type="ECO:0000256" key="12">
    <source>
        <dbReference type="SAM" id="SignalP"/>
    </source>
</evidence>
<name>A0A0N4V9E5_ENTVE</name>
<feature type="region of interest" description="Disordered" evidence="11">
    <location>
        <begin position="227"/>
        <end position="251"/>
    </location>
</feature>
<keyword evidence="6 9" id="KW-0371">Homeobox</keyword>
<dbReference type="STRING" id="51028.A0A0N4V9E5"/>
<feature type="signal peptide" evidence="12">
    <location>
        <begin position="1"/>
        <end position="18"/>
    </location>
</feature>
<dbReference type="EMBL" id="UXUI01008568">
    <property type="protein sequence ID" value="VDD91825.1"/>
    <property type="molecule type" value="Genomic_DNA"/>
</dbReference>
<evidence type="ECO:0000313" key="15">
    <source>
        <dbReference type="EMBL" id="VDD91825.1"/>
    </source>
</evidence>
<reference evidence="17" key="1">
    <citation type="submission" date="2017-02" db="UniProtKB">
        <authorList>
            <consortium name="WormBaseParasite"/>
        </authorList>
    </citation>
    <scope>IDENTIFICATION</scope>
</reference>
<dbReference type="InterPro" id="IPR023339">
    <property type="entry name" value="CVC"/>
</dbReference>
<protein>
    <submittedName>
        <fullName evidence="17">Homeobox domain-containing protein</fullName>
    </submittedName>
</protein>
<keyword evidence="8 9" id="KW-0539">Nucleus</keyword>
<dbReference type="InterPro" id="IPR017970">
    <property type="entry name" value="Homeobox_CS"/>
</dbReference>
<evidence type="ECO:0000256" key="6">
    <source>
        <dbReference type="ARBA" id="ARBA00023155"/>
    </source>
</evidence>
<evidence type="ECO:0000256" key="8">
    <source>
        <dbReference type="ARBA" id="ARBA00023242"/>
    </source>
</evidence>
<dbReference type="Gene3D" id="1.10.10.60">
    <property type="entry name" value="Homeodomain-like"/>
    <property type="match status" value="1"/>
</dbReference>
<evidence type="ECO:0000259" key="13">
    <source>
        <dbReference type="PROSITE" id="PS50071"/>
    </source>
</evidence>
<dbReference type="CDD" id="cd00086">
    <property type="entry name" value="homeodomain"/>
    <property type="match status" value="1"/>
</dbReference>
<evidence type="ECO:0000256" key="3">
    <source>
        <dbReference type="ARBA" id="ARBA00022473"/>
    </source>
</evidence>
<dbReference type="PANTHER" id="PTHR46892">
    <property type="entry name" value="VISUAL SYSTEM HOMEOBOX 2"/>
    <property type="match status" value="1"/>
</dbReference>
<sequence>MGMSFGIHSLLGLAGTTARDMPADAAYISAATTSQYCHQNFFQPNTPQLFTMDMPPSNFDRTQCNDLLTQGIGRFDYQNATGVPMASEAGNDVAIMAPNVKKSSSKRKKRRHRTIFTQYQIDELEKAFQEAHYPDMYAREVLAMKTDLAEDRIQVWFQNRRAKWRKTEKTWGKSTIMAEYGLYGAMVRHSLPLPETITKSSENSTEPAAPWLLGMHKKSLEAAAHLENGDIDKDSDSDEEDRRCQTSSNIPNNGDQKFCMYQYERMSM</sequence>
<comment type="subcellular location">
    <subcellularLocation>
        <location evidence="1 9 10">Nucleus</location>
    </subcellularLocation>
</comment>
<evidence type="ECO:0000259" key="14">
    <source>
        <dbReference type="PROSITE" id="PS51496"/>
    </source>
</evidence>